<dbReference type="GO" id="GO:0051301">
    <property type="term" value="P:cell division"/>
    <property type="evidence" value="ECO:0007669"/>
    <property type="project" value="UniProtKB-KW"/>
</dbReference>
<proteinExistence type="predicted"/>
<dbReference type="Proteomes" id="UP000224006">
    <property type="component" value="Chromosome X"/>
</dbReference>
<evidence type="ECO:0000313" key="10">
    <source>
        <dbReference type="EMBL" id="PFH32490.1"/>
    </source>
</evidence>
<keyword evidence="3" id="KW-0498">Mitosis</keyword>
<dbReference type="PROSITE" id="PS50005">
    <property type="entry name" value="TPR"/>
    <property type="match status" value="3"/>
</dbReference>
<dbReference type="GO" id="GO:0016567">
    <property type="term" value="P:protein ubiquitination"/>
    <property type="evidence" value="ECO:0007669"/>
    <property type="project" value="TreeGrafter"/>
</dbReference>
<keyword evidence="6" id="KW-0131">Cell cycle</keyword>
<feature type="region of interest" description="Disordered" evidence="8">
    <location>
        <begin position="1"/>
        <end position="67"/>
    </location>
</feature>
<protein>
    <submittedName>
        <fullName evidence="10">Tetratricopeptide repeat-containing protein</fullName>
    </submittedName>
</protein>
<dbReference type="SUPFAM" id="SSF48452">
    <property type="entry name" value="TPR-like"/>
    <property type="match status" value="1"/>
</dbReference>
<dbReference type="STRING" id="94643.A0A2A9MAT9"/>
<keyword evidence="11" id="KW-1185">Reference proteome</keyword>
<dbReference type="Pfam" id="PF13181">
    <property type="entry name" value="TPR_8"/>
    <property type="match status" value="1"/>
</dbReference>
<feature type="repeat" description="TPR" evidence="7">
    <location>
        <begin position="263"/>
        <end position="296"/>
    </location>
</feature>
<dbReference type="RefSeq" id="XP_029216499.1">
    <property type="nucleotide sequence ID" value="XM_029360523.1"/>
</dbReference>
<evidence type="ECO:0000256" key="7">
    <source>
        <dbReference type="PROSITE-ProRule" id="PRU00339"/>
    </source>
</evidence>
<organism evidence="10 11">
    <name type="scientific">Besnoitia besnoiti</name>
    <name type="common">Apicomplexan protozoan</name>
    <dbReference type="NCBI Taxonomy" id="94643"/>
    <lineage>
        <taxon>Eukaryota</taxon>
        <taxon>Sar</taxon>
        <taxon>Alveolata</taxon>
        <taxon>Apicomplexa</taxon>
        <taxon>Conoidasida</taxon>
        <taxon>Coccidia</taxon>
        <taxon>Eucoccidiorida</taxon>
        <taxon>Eimeriorina</taxon>
        <taxon>Sarcocystidae</taxon>
        <taxon>Besnoitia</taxon>
    </lineage>
</organism>
<dbReference type="OrthoDB" id="10262026at2759"/>
<feature type="repeat" description="TPR" evidence="7">
    <location>
        <begin position="551"/>
        <end position="584"/>
    </location>
</feature>
<feature type="repeat" description="TPR" evidence="7">
    <location>
        <begin position="585"/>
        <end position="618"/>
    </location>
</feature>
<feature type="region of interest" description="Disordered" evidence="8">
    <location>
        <begin position="319"/>
        <end position="364"/>
    </location>
</feature>
<accession>A0A2A9MAT9</accession>
<dbReference type="KEGG" id="bbes:BESB_018080"/>
<dbReference type="PANTHER" id="PTHR12558">
    <property type="entry name" value="CELL DIVISION CYCLE 16,23,27"/>
    <property type="match status" value="1"/>
</dbReference>
<feature type="compositionally biased region" description="Basic and acidic residues" evidence="8">
    <location>
        <begin position="351"/>
        <end position="364"/>
    </location>
</feature>
<evidence type="ECO:0000256" key="4">
    <source>
        <dbReference type="ARBA" id="ARBA00022786"/>
    </source>
</evidence>
<evidence type="ECO:0000259" key="9">
    <source>
        <dbReference type="Pfam" id="PF04049"/>
    </source>
</evidence>
<dbReference type="AlphaFoldDB" id="A0A2A9MAT9"/>
<dbReference type="Pfam" id="PF13432">
    <property type="entry name" value="TPR_16"/>
    <property type="match status" value="1"/>
</dbReference>
<feature type="compositionally biased region" description="Basic and acidic residues" evidence="8">
    <location>
        <begin position="38"/>
        <end position="53"/>
    </location>
</feature>
<keyword evidence="5 7" id="KW-0802">TPR repeat</keyword>
<dbReference type="PANTHER" id="PTHR12558:SF10">
    <property type="entry name" value="CELL DIVISION CYCLE PROTEIN 23 HOMOLOG"/>
    <property type="match status" value="1"/>
</dbReference>
<sequence length="822" mass="89209">MAPAGFGEAPAAPPGQTAEPCGPWAPLSSWRASGDLLQHGKCETEEDIRKTEGDADAEEEEEDLRTSPEEVCTLIQELELRGLNEPAAWLVDFLPRHRAAFAGSGCPSAFLQPRECGDLPPQAFALLLQLRPLLQRQAFAAAECLLRASVEDSAIRVCVLENSLLAFLHFFLTFKTRASCPGAPSAACRDEPLAQASLSSRSRGDADPESLFSSLVPGSRHAVLETLASDLTSWLSASPRLSPSSSGTSCSPSLSRSQQRGESYLWWLLGVVRRAQNDLSLAFYAFLRSLRANPLNIACWRDFASLVAALRFGGAESLASFSSPEPRTRAGFHEGKSRADGAASLNSQRADAARTDAGEALDSEKAARGARAASLLQRSFTEGVPSEDDGDSDFDEDDELVHALEEASGGKALLEGEKAAVAWVGGWASSASARAYSSFLRDLALPQHFMTRVGYALVCMHTQRHAEAAKHYHKLALAFPDVPYLYAQLAKCSYELKSYSYSLKFFSALHKLAPHRLDYADDLSHIYFMRKEAEALGQLTQKCFSIDPHAPQTLCVLGNFLSAKGDHRGSIRSFKQATKLAPRLVSAWVALGHAFVEAREVVPAVRAYEAATRADPGDCRGWSGLAQVYALLGNWSLGVAFFQKACDARPTEPRLWIHLGDGLARLGRDEEAIRAYEQAWFCAPQIETATRLFRCFQDRDSAWGVAASTEGAQWAFAVVERFLLRPNGSSEAASVFRMAWSPLLSSPPLLALPPQRAPVILAVSLRGAPDDVLDCLLYLAYFSRLCRDATTAQQLLAIGRDIGGPQGEEIVQLLGADRAEGS</sequence>
<keyword evidence="2" id="KW-0677">Repeat</keyword>
<dbReference type="GO" id="GO:0045842">
    <property type="term" value="P:positive regulation of mitotic metaphase/anaphase transition"/>
    <property type="evidence" value="ECO:0007669"/>
    <property type="project" value="TreeGrafter"/>
</dbReference>
<dbReference type="InterPro" id="IPR019734">
    <property type="entry name" value="TPR_rpt"/>
</dbReference>
<dbReference type="InterPro" id="IPR007192">
    <property type="entry name" value="APC8"/>
</dbReference>
<dbReference type="GO" id="GO:0031145">
    <property type="term" value="P:anaphase-promoting complex-dependent catabolic process"/>
    <property type="evidence" value="ECO:0007669"/>
    <property type="project" value="TreeGrafter"/>
</dbReference>
<comment type="caution">
    <text evidence="10">The sequence shown here is derived from an EMBL/GenBank/DDBJ whole genome shotgun (WGS) entry which is preliminary data.</text>
</comment>
<dbReference type="EMBL" id="NWUJ01000011">
    <property type="protein sequence ID" value="PFH32490.1"/>
    <property type="molecule type" value="Genomic_DNA"/>
</dbReference>
<evidence type="ECO:0000313" key="11">
    <source>
        <dbReference type="Proteomes" id="UP000224006"/>
    </source>
</evidence>
<dbReference type="InterPro" id="IPR011990">
    <property type="entry name" value="TPR-like_helical_dom_sf"/>
</dbReference>
<dbReference type="SMART" id="SM00028">
    <property type="entry name" value="TPR"/>
    <property type="match status" value="6"/>
</dbReference>
<reference evidence="10 11" key="1">
    <citation type="submission" date="2017-09" db="EMBL/GenBank/DDBJ databases">
        <title>Genome sequencing of Besnoitia besnoiti strain Bb-Ger1.</title>
        <authorList>
            <person name="Schares G."/>
            <person name="Venepally P."/>
            <person name="Lorenzi H.A."/>
        </authorList>
    </citation>
    <scope>NUCLEOTIDE SEQUENCE [LARGE SCALE GENOMIC DNA]</scope>
    <source>
        <strain evidence="10 11">Bb-Ger1</strain>
    </source>
</reference>
<name>A0A2A9MAT9_BESBE</name>
<feature type="compositionally biased region" description="Basic and acidic residues" evidence="8">
    <location>
        <begin position="326"/>
        <end position="339"/>
    </location>
</feature>
<dbReference type="VEuPathDB" id="ToxoDB:BESB_018080"/>
<keyword evidence="1" id="KW-0132">Cell division</keyword>
<feature type="domain" description="Cdc23" evidence="9">
    <location>
        <begin position="258"/>
        <end position="308"/>
    </location>
</feature>
<dbReference type="GeneID" id="40306869"/>
<feature type="compositionally biased region" description="Acidic residues" evidence="8">
    <location>
        <begin position="54"/>
        <end position="63"/>
    </location>
</feature>
<evidence type="ECO:0000256" key="5">
    <source>
        <dbReference type="ARBA" id="ARBA00022803"/>
    </source>
</evidence>
<evidence type="ECO:0000256" key="8">
    <source>
        <dbReference type="SAM" id="MobiDB-lite"/>
    </source>
</evidence>
<keyword evidence="4" id="KW-0833">Ubl conjugation pathway</keyword>
<dbReference type="Gene3D" id="1.25.40.10">
    <property type="entry name" value="Tetratricopeptide repeat domain"/>
    <property type="match status" value="3"/>
</dbReference>
<evidence type="ECO:0000256" key="6">
    <source>
        <dbReference type="ARBA" id="ARBA00023306"/>
    </source>
</evidence>
<evidence type="ECO:0000256" key="3">
    <source>
        <dbReference type="ARBA" id="ARBA00022776"/>
    </source>
</evidence>
<feature type="compositionally biased region" description="Low complexity" evidence="8">
    <location>
        <begin position="1"/>
        <end position="10"/>
    </location>
</feature>
<evidence type="ECO:0000256" key="1">
    <source>
        <dbReference type="ARBA" id="ARBA00022618"/>
    </source>
</evidence>
<evidence type="ECO:0000256" key="2">
    <source>
        <dbReference type="ARBA" id="ARBA00022737"/>
    </source>
</evidence>
<gene>
    <name evidence="10" type="ORF">BESB_018080</name>
</gene>
<dbReference type="Pfam" id="PF04049">
    <property type="entry name" value="ANAPC8"/>
    <property type="match status" value="1"/>
</dbReference>
<dbReference type="GO" id="GO:0005680">
    <property type="term" value="C:anaphase-promoting complex"/>
    <property type="evidence" value="ECO:0007669"/>
    <property type="project" value="InterPro"/>
</dbReference>